<comment type="caution">
    <text evidence="4">The sequence shown here is derived from an EMBL/GenBank/DDBJ whole genome shotgun (WGS) entry which is preliminary data.</text>
</comment>
<sequence length="341" mass="36355">MLRVPGRSVLRRGRSAGPASALAAALLLVLGPAAAPAAADGSPRREFTVQDARITESSGLAASHRHPGVYWTHNDSDDGPYVFAVDSQGRTLATVTLRGVTLRDAEAIALGPDNQLYLADIGDNFNGKWPEVWLYRFAEPAQLGDQIVQATRYRVRYADGPRDAEALLVHPVTGRVYIASKSDKDQGHLYQGPETLSATAVNTFKSIADVPWVTDGGFSPDGTEVVLRGYFWAKLYDWKDGTITAPRSVGVPFQRQGESVTFSADGRSLLFGSEGKQSEVWRVPLGDPTPAAPSPSPTPSAPTAPGAAPEPKSEPNHAGALLLVVAAVAALFFWRRGRSSG</sequence>
<keyword evidence="2" id="KW-1133">Transmembrane helix</keyword>
<accession>A0A7W7S6J8</accession>
<organism evidence="4 5">
    <name type="scientific">Kitasatospora gansuensis</name>
    <dbReference type="NCBI Taxonomy" id="258050"/>
    <lineage>
        <taxon>Bacteria</taxon>
        <taxon>Bacillati</taxon>
        <taxon>Actinomycetota</taxon>
        <taxon>Actinomycetes</taxon>
        <taxon>Kitasatosporales</taxon>
        <taxon>Streptomycetaceae</taxon>
        <taxon>Kitasatospora</taxon>
    </lineage>
</organism>
<name>A0A7W7S6J8_9ACTN</name>
<evidence type="ECO:0000313" key="4">
    <source>
        <dbReference type="EMBL" id="MBB4944642.1"/>
    </source>
</evidence>
<keyword evidence="5" id="KW-1185">Reference proteome</keyword>
<protein>
    <recommendedName>
        <fullName evidence="6">WD40 repeat domain-containing protein</fullName>
    </recommendedName>
</protein>
<evidence type="ECO:0000256" key="1">
    <source>
        <dbReference type="SAM" id="MobiDB-lite"/>
    </source>
</evidence>
<keyword evidence="2" id="KW-0812">Transmembrane</keyword>
<dbReference type="EMBL" id="JACHJR010000001">
    <property type="protein sequence ID" value="MBB4944642.1"/>
    <property type="molecule type" value="Genomic_DNA"/>
</dbReference>
<feature type="transmembrane region" description="Helical" evidence="2">
    <location>
        <begin position="317"/>
        <end position="334"/>
    </location>
</feature>
<feature type="compositionally biased region" description="Pro residues" evidence="1">
    <location>
        <begin position="290"/>
        <end position="302"/>
    </location>
</feature>
<evidence type="ECO:0000313" key="5">
    <source>
        <dbReference type="Proteomes" id="UP000573327"/>
    </source>
</evidence>
<dbReference type="Gene3D" id="2.130.10.10">
    <property type="entry name" value="YVTN repeat-like/Quinoprotein amine dehydrogenase"/>
    <property type="match status" value="1"/>
</dbReference>
<evidence type="ECO:0000256" key="3">
    <source>
        <dbReference type="SAM" id="SignalP"/>
    </source>
</evidence>
<feature type="chain" id="PRO_5031076981" description="WD40 repeat domain-containing protein" evidence="3">
    <location>
        <begin position="38"/>
        <end position="341"/>
    </location>
</feature>
<dbReference type="SUPFAM" id="SSF63829">
    <property type="entry name" value="Calcium-dependent phosphotriesterase"/>
    <property type="match status" value="1"/>
</dbReference>
<evidence type="ECO:0000256" key="2">
    <source>
        <dbReference type="SAM" id="Phobius"/>
    </source>
</evidence>
<dbReference type="Proteomes" id="UP000573327">
    <property type="component" value="Unassembled WGS sequence"/>
</dbReference>
<proteinExistence type="predicted"/>
<evidence type="ECO:0008006" key="6">
    <source>
        <dbReference type="Google" id="ProtNLM"/>
    </source>
</evidence>
<feature type="signal peptide" evidence="3">
    <location>
        <begin position="1"/>
        <end position="37"/>
    </location>
</feature>
<dbReference type="RefSeq" id="WP_376775640.1">
    <property type="nucleotide sequence ID" value="NZ_JACHJR010000001.1"/>
</dbReference>
<dbReference type="InterPro" id="IPR015943">
    <property type="entry name" value="WD40/YVTN_repeat-like_dom_sf"/>
</dbReference>
<keyword evidence="2" id="KW-0472">Membrane</keyword>
<dbReference type="AlphaFoldDB" id="A0A7W7S6J8"/>
<reference evidence="4 5" key="1">
    <citation type="submission" date="2020-08" db="EMBL/GenBank/DDBJ databases">
        <title>Sequencing the genomes of 1000 actinobacteria strains.</title>
        <authorList>
            <person name="Klenk H.-P."/>
        </authorList>
    </citation>
    <scope>NUCLEOTIDE SEQUENCE [LARGE SCALE GENOMIC DNA]</scope>
    <source>
        <strain evidence="4 5">DSM 44786</strain>
    </source>
</reference>
<feature type="region of interest" description="Disordered" evidence="1">
    <location>
        <begin position="282"/>
        <end position="315"/>
    </location>
</feature>
<keyword evidence="3" id="KW-0732">Signal</keyword>
<gene>
    <name evidence="4" type="ORF">F4556_000177</name>
</gene>